<name>A0A0F9LID6_9ZZZZ</name>
<proteinExistence type="predicted"/>
<evidence type="ECO:0000256" key="1">
    <source>
        <dbReference type="SAM" id="Coils"/>
    </source>
</evidence>
<comment type="caution">
    <text evidence="2">The sequence shown here is derived from an EMBL/GenBank/DDBJ whole genome shotgun (WGS) entry which is preliminary data.</text>
</comment>
<reference evidence="2" key="1">
    <citation type="journal article" date="2015" name="Nature">
        <title>Complex archaea that bridge the gap between prokaryotes and eukaryotes.</title>
        <authorList>
            <person name="Spang A."/>
            <person name="Saw J.H."/>
            <person name="Jorgensen S.L."/>
            <person name="Zaremba-Niedzwiedzka K."/>
            <person name="Martijn J."/>
            <person name="Lind A.E."/>
            <person name="van Eijk R."/>
            <person name="Schleper C."/>
            <person name="Guy L."/>
            <person name="Ettema T.J."/>
        </authorList>
    </citation>
    <scope>NUCLEOTIDE SEQUENCE</scope>
</reference>
<dbReference type="EMBL" id="LAZR01010967">
    <property type="protein sequence ID" value="KKM64110.1"/>
    <property type="molecule type" value="Genomic_DNA"/>
</dbReference>
<keyword evidence="1" id="KW-0175">Coiled coil</keyword>
<accession>A0A0F9LID6</accession>
<protein>
    <submittedName>
        <fullName evidence="2">Uncharacterized protein</fullName>
    </submittedName>
</protein>
<dbReference type="AlphaFoldDB" id="A0A0F9LID6"/>
<gene>
    <name evidence="2" type="ORF">LCGC14_1504670</name>
</gene>
<evidence type="ECO:0000313" key="2">
    <source>
        <dbReference type="EMBL" id="KKM64110.1"/>
    </source>
</evidence>
<sequence>MNADELTGVAQQPSENVSGLGAVLDAQQRMMQDSLTLLQIHTATLRELHETDELQQQKIEQLEARLDNLERRV</sequence>
<feature type="coiled-coil region" evidence="1">
    <location>
        <begin position="45"/>
        <end position="72"/>
    </location>
</feature>
<organism evidence="2">
    <name type="scientific">marine sediment metagenome</name>
    <dbReference type="NCBI Taxonomy" id="412755"/>
    <lineage>
        <taxon>unclassified sequences</taxon>
        <taxon>metagenomes</taxon>
        <taxon>ecological metagenomes</taxon>
    </lineage>
</organism>